<dbReference type="RefSeq" id="WP_087464487.1">
    <property type="nucleotide sequence ID" value="NZ_CP021425.1"/>
</dbReference>
<dbReference type="KEGG" id="ome:OLMES_2928"/>
<feature type="region of interest" description="Disordered" evidence="4">
    <location>
        <begin position="588"/>
        <end position="609"/>
    </location>
</feature>
<organism evidence="5 6">
    <name type="scientific">Oleiphilus messinensis</name>
    <dbReference type="NCBI Taxonomy" id="141451"/>
    <lineage>
        <taxon>Bacteria</taxon>
        <taxon>Pseudomonadati</taxon>
        <taxon>Pseudomonadota</taxon>
        <taxon>Gammaproteobacteria</taxon>
        <taxon>Oceanospirillales</taxon>
        <taxon>Oleiphilaceae</taxon>
        <taxon>Oleiphilus</taxon>
    </lineage>
</organism>
<dbReference type="InterPro" id="IPR013126">
    <property type="entry name" value="Hsp_70_fam"/>
</dbReference>
<dbReference type="PRINTS" id="PR00301">
    <property type="entry name" value="HEATSHOCK70"/>
</dbReference>
<name>A0A1Y0I8Y2_9GAMM</name>
<dbReference type="PANTHER" id="PTHR42749:SF1">
    <property type="entry name" value="CELL SHAPE-DETERMINING PROTEIN MREB"/>
    <property type="match status" value="1"/>
</dbReference>
<dbReference type="EMBL" id="CP021425">
    <property type="protein sequence ID" value="ARU56972.1"/>
    <property type="molecule type" value="Genomic_DNA"/>
</dbReference>
<dbReference type="PANTHER" id="PTHR42749">
    <property type="entry name" value="CELL SHAPE-DETERMINING PROTEIN MREB"/>
    <property type="match status" value="1"/>
</dbReference>
<gene>
    <name evidence="5" type="ORF">OLMES_2928</name>
</gene>
<evidence type="ECO:0000313" key="6">
    <source>
        <dbReference type="Proteomes" id="UP000196027"/>
    </source>
</evidence>
<keyword evidence="3" id="KW-0067">ATP-binding</keyword>
<proteinExistence type="inferred from homology"/>
<dbReference type="Proteomes" id="UP000196027">
    <property type="component" value="Chromosome"/>
</dbReference>
<protein>
    <submittedName>
        <fullName evidence="5">Molecular chaperone</fullName>
    </submittedName>
</protein>
<dbReference type="CDD" id="cd10170">
    <property type="entry name" value="ASKHA_NBD_HSP70"/>
    <property type="match status" value="1"/>
</dbReference>
<dbReference type="GO" id="GO:0140662">
    <property type="term" value="F:ATP-dependent protein folding chaperone"/>
    <property type="evidence" value="ECO:0007669"/>
    <property type="project" value="InterPro"/>
</dbReference>
<evidence type="ECO:0000256" key="1">
    <source>
        <dbReference type="ARBA" id="ARBA00007381"/>
    </source>
</evidence>
<evidence type="ECO:0000313" key="5">
    <source>
        <dbReference type="EMBL" id="ARU56972.1"/>
    </source>
</evidence>
<dbReference type="Pfam" id="PF12531">
    <property type="entry name" value="DUF3731"/>
    <property type="match status" value="1"/>
</dbReference>
<reference evidence="5 6" key="1">
    <citation type="submission" date="2017-05" db="EMBL/GenBank/DDBJ databases">
        <title>Genomic insights into alkan degradation activity of Oleiphilus messinensis.</title>
        <authorList>
            <person name="Kozyavkin S.A."/>
            <person name="Slesarev A.I."/>
            <person name="Golyshin P.N."/>
            <person name="Korzhenkov A."/>
            <person name="Golyshina O.N."/>
            <person name="Toshchakov S.V."/>
        </authorList>
    </citation>
    <scope>NUCLEOTIDE SEQUENCE [LARGE SCALE GENOMIC DNA]</scope>
    <source>
        <strain evidence="5 6">ME102</strain>
    </source>
</reference>
<dbReference type="OrthoDB" id="580874at2"/>
<evidence type="ECO:0000256" key="2">
    <source>
        <dbReference type="ARBA" id="ARBA00022741"/>
    </source>
</evidence>
<dbReference type="InterPro" id="IPR021030">
    <property type="entry name" value="DUF3731"/>
</dbReference>
<evidence type="ECO:0000256" key="3">
    <source>
        <dbReference type="ARBA" id="ARBA00022840"/>
    </source>
</evidence>
<evidence type="ECO:0000256" key="4">
    <source>
        <dbReference type="SAM" id="MobiDB-lite"/>
    </source>
</evidence>
<dbReference type="AlphaFoldDB" id="A0A1Y0I8Y2"/>
<dbReference type="Pfam" id="PF00012">
    <property type="entry name" value="HSP70"/>
    <property type="match status" value="1"/>
</dbReference>
<dbReference type="InterPro" id="IPR018181">
    <property type="entry name" value="Heat_shock_70_CS"/>
</dbReference>
<keyword evidence="2" id="KW-0547">Nucleotide-binding</keyword>
<comment type="similarity">
    <text evidence="1">Belongs to the heat shock protein 70 family.</text>
</comment>
<dbReference type="PROSITE" id="PS00297">
    <property type="entry name" value="HSP70_1"/>
    <property type="match status" value="1"/>
</dbReference>
<feature type="compositionally biased region" description="Polar residues" evidence="4">
    <location>
        <begin position="588"/>
        <end position="606"/>
    </location>
</feature>
<sequence length="926" mass="102404">MTHANSEAKFIVGIDLGTTHSVVCYLDKQHRLDHREINVFEIHQLVAAGEVGRRPLLPSFRYHPIDNELSEADIALPWDAQLPGDLHQVVIGSWARELGAKMDGRLVSSAKSWLSHPGINPENPLLPWGESEGVGKVSPVVASASYLFHIRQSWNHDHPDAPLEDQEIIVTIPASFDELARSLTLKAANLAGLREVLLLEEPQAVCYDWYGRHSDSAATILEKSQSVLICDIGGGTTDLSLIKVSHDTDAGMQLDRVGVGDHLMLGGDNIDLALARISEQRLAGSKKLNSGQLAQLIQQTRKVKELLLKDGAPESAKVTVLGSGSKLLGGTKSCDLLRSEVVDIAINGFLPKVDIQDRPMRRKSAVVEFGLPYAADPAITKHLAEFIQRHSTEIPDTLLLNGGVFNSPAIVAKIKGQLDDWLGKSSLLLNNARPDLAVAFGAVSYGLARSGAQLKIGGGSARSYFLLIETGSEQSEGVCILPKSTNEETEIRLVDRKFELRLGQPVRFNLMTTSSDQAFNPGEISALGAEFNSLPPLYSVLSGNAEDSQSCTVELAATLTEVGTLKLECVDSADDAHRWLVEFTVRQPGSDTHSPAQSQELDSNAPPSIKLPPRFNEIIEQVDLVYGETKKGVDPKAIKRLRADIEKAIGSRDTWDTALSRALADVMLNGIGNRTRTMAHERVWLNLTGYTMRPGFGAPLDDWRISQVWPLFSPQPVHNKENQSWSEWWIFWRRISGGLNQEQQQEIYNTIRRYIDPKSLQSRKTMAEVKLKSYEDMVRLAASLEHLPVASKSELGNWLVKRLQKKSETLTSWWALGRVGSRIPFHGYLDNVVHKDDITPWLETTLKADWKQCQPAAFAAVMMARLCGDRDRDIDDNLRNRIIAQLTSSKCPKEWVGFMEEVTELSEADTKKVFGESLPAGLKLIE</sequence>
<dbReference type="Gene3D" id="3.30.420.40">
    <property type="match status" value="2"/>
</dbReference>
<accession>A0A1Y0I8Y2</accession>
<dbReference type="GO" id="GO:0005524">
    <property type="term" value="F:ATP binding"/>
    <property type="evidence" value="ECO:0007669"/>
    <property type="project" value="UniProtKB-KW"/>
</dbReference>
<dbReference type="InterPro" id="IPR043129">
    <property type="entry name" value="ATPase_NBD"/>
</dbReference>
<keyword evidence="6" id="KW-1185">Reference proteome</keyword>
<dbReference type="SUPFAM" id="SSF53067">
    <property type="entry name" value="Actin-like ATPase domain"/>
    <property type="match status" value="2"/>
</dbReference>